<feature type="domain" description="AAA+ ATPase" evidence="4">
    <location>
        <begin position="322"/>
        <end position="503"/>
    </location>
</feature>
<dbReference type="Gene3D" id="1.10.10.2220">
    <property type="match status" value="1"/>
</dbReference>
<dbReference type="EMBL" id="CP002770">
    <property type="protein sequence ID" value="AEG14335.1"/>
    <property type="molecule type" value="Genomic_DNA"/>
</dbReference>
<organism evidence="5 6">
    <name type="scientific">Desulfofundulus kuznetsovii (strain DSM 6115 / VKM B-1805 / 17)</name>
    <name type="common">Desulfotomaculum kuznetsovii</name>
    <dbReference type="NCBI Taxonomy" id="760568"/>
    <lineage>
        <taxon>Bacteria</taxon>
        <taxon>Bacillati</taxon>
        <taxon>Bacillota</taxon>
        <taxon>Clostridia</taxon>
        <taxon>Eubacteriales</taxon>
        <taxon>Peptococcaceae</taxon>
        <taxon>Desulfofundulus</taxon>
    </lineage>
</organism>
<dbReference type="Pfam" id="PF13245">
    <property type="entry name" value="AAA_19"/>
    <property type="match status" value="1"/>
</dbReference>
<dbReference type="Pfam" id="PF23139">
    <property type="entry name" value="OB_YrrC"/>
    <property type="match status" value="1"/>
</dbReference>
<sequence length="695" mass="76959">MEYIGTVAKCIYSVPGFTVFRFRTSQEEFTALGRLDGIREGEKLYLRGTFENHPEFGRQLKIESWEKIIPTDRDEAVELLSSGIVKGVGPATARKIVDALGPGAVEKILENPDVLNSIKGLGKKAPKIARSIMETYSAQRAVKELVSFGMTVNAAQKIYRAFGRQAPELVKLNPYCLTEVDGMGFLKADEIAQKIGVKRDSRFRVEAGVLFILNEALWKEGHTYLPVEKLLEKTLALLNKEYDCVTREQVLEALNHSDIKAHTRGISLAWAYRCEKDIAENIGRLRGKLSAIDPEPVIACFEKAHGITLTPGQREAVKMAVNSGLSILTGGPGVGKTATVRAVVHVFEKLFPGKEIRLAAPTGRAARRMAEVTGKQACTVHRLLGIDRSGKPAFNRNNPLDCGLLIIDETSMMDCFLARNVLNAVKKGTRVLFVGDPDQLPSVGPGSVLKDILSSSVPKVTLTEVFRQAAESQIITNAHRINRGLPLLIDRSRTDLFFIEKDEPEEIARSVVTWAAGLSRKGEDVQVLSPKKDGFLGTWELNRLIQEAVNPAGREIKYGNQTFRVGDRVIQTRNNYEKYVFNGDIGVIKRIGSKVEVQFNGDVVPYSYDELWELELAYCISVHRSQGSEFGTVIVPVSTSHYFMLARNLLYTAVSRAKKRLVLVGSKKALAMAVKNDSPVKRYTMLGEFLNFSSA</sequence>
<dbReference type="HAMAP" id="MF_01488">
    <property type="entry name" value="RecD2"/>
    <property type="match status" value="1"/>
</dbReference>
<dbReference type="GO" id="GO:0003677">
    <property type="term" value="F:DNA binding"/>
    <property type="evidence" value="ECO:0007669"/>
    <property type="project" value="UniProtKB-UniRule"/>
</dbReference>
<dbReference type="RefSeq" id="WP_013821850.1">
    <property type="nucleotide sequence ID" value="NC_015573.1"/>
</dbReference>
<evidence type="ECO:0000256" key="2">
    <source>
        <dbReference type="ARBA" id="ARBA00022840"/>
    </source>
</evidence>
<dbReference type="InterPro" id="IPR027417">
    <property type="entry name" value="P-loop_NTPase"/>
</dbReference>
<dbReference type="PANTHER" id="PTHR43788">
    <property type="entry name" value="DNA2/NAM7 HELICASE FAMILY MEMBER"/>
    <property type="match status" value="1"/>
</dbReference>
<dbReference type="InterPro" id="IPR006345">
    <property type="entry name" value="RecD2"/>
</dbReference>
<dbReference type="GO" id="GO:0006310">
    <property type="term" value="P:DNA recombination"/>
    <property type="evidence" value="ECO:0007669"/>
    <property type="project" value="InterPro"/>
</dbReference>
<dbReference type="EC" id="5.6.2.3" evidence="3"/>
<evidence type="ECO:0000256" key="3">
    <source>
        <dbReference type="HAMAP-Rule" id="MF_01488"/>
    </source>
</evidence>
<dbReference type="InterPro" id="IPR003593">
    <property type="entry name" value="AAA+_ATPase"/>
</dbReference>
<dbReference type="Gene3D" id="3.40.50.300">
    <property type="entry name" value="P-loop containing nucleotide triphosphate hydrolases"/>
    <property type="match status" value="2"/>
</dbReference>
<dbReference type="CDD" id="cd18809">
    <property type="entry name" value="SF1_C_RecD"/>
    <property type="match status" value="1"/>
</dbReference>
<evidence type="ECO:0000313" key="5">
    <source>
        <dbReference type="EMBL" id="AEG14335.1"/>
    </source>
</evidence>
<name>A0AAU8PNR3_DESK7</name>
<dbReference type="GO" id="GO:0016787">
    <property type="term" value="F:hydrolase activity"/>
    <property type="evidence" value="ECO:0007669"/>
    <property type="project" value="UniProtKB-KW"/>
</dbReference>
<evidence type="ECO:0000256" key="1">
    <source>
        <dbReference type="ARBA" id="ARBA00022741"/>
    </source>
</evidence>
<dbReference type="SMART" id="SM00382">
    <property type="entry name" value="AAA"/>
    <property type="match status" value="1"/>
</dbReference>
<keyword evidence="6" id="KW-1185">Reference proteome</keyword>
<dbReference type="Pfam" id="PF14520">
    <property type="entry name" value="HHH_5"/>
    <property type="match status" value="1"/>
</dbReference>
<dbReference type="KEGG" id="dku:Desku_0728"/>
<dbReference type="GO" id="GO:0009338">
    <property type="term" value="C:exodeoxyribonuclease V complex"/>
    <property type="evidence" value="ECO:0007669"/>
    <property type="project" value="TreeGrafter"/>
</dbReference>
<dbReference type="GO" id="GO:0017116">
    <property type="term" value="F:single-stranded DNA helicase activity"/>
    <property type="evidence" value="ECO:0007669"/>
    <property type="project" value="TreeGrafter"/>
</dbReference>
<feature type="binding site" evidence="3">
    <location>
        <begin position="333"/>
        <end position="337"/>
    </location>
    <ligand>
        <name>ATP</name>
        <dbReference type="ChEBI" id="CHEBI:30616"/>
    </ligand>
</feature>
<dbReference type="GO" id="GO:0043139">
    <property type="term" value="F:5'-3' DNA helicase activity"/>
    <property type="evidence" value="ECO:0007669"/>
    <property type="project" value="UniProtKB-UniRule"/>
</dbReference>
<dbReference type="Pfam" id="PF14490">
    <property type="entry name" value="HHH_RecD2"/>
    <property type="match status" value="1"/>
</dbReference>
<dbReference type="InterPro" id="IPR029493">
    <property type="entry name" value="RecD2-like_HHH"/>
</dbReference>
<keyword evidence="1 3" id="KW-0547">Nucleotide-binding</keyword>
<comment type="function">
    <text evidence="3">DNA-dependent ATPase and ATP-dependent 5'-3' DNA helicase. Has no activity on blunt DNA or DNA with 3'-overhangs, requires at least 10 bases of 5'-ssDNA for helicase activity.</text>
</comment>
<dbReference type="PANTHER" id="PTHR43788:SF6">
    <property type="entry name" value="DNA HELICASE B"/>
    <property type="match status" value="1"/>
</dbReference>
<keyword evidence="3 5" id="KW-0347">Helicase</keyword>
<dbReference type="InterPro" id="IPR055446">
    <property type="entry name" value="RecD2_N_OB"/>
</dbReference>
<evidence type="ECO:0000259" key="4">
    <source>
        <dbReference type="SMART" id="SM00382"/>
    </source>
</evidence>
<keyword evidence="2 3" id="KW-0067">ATP-binding</keyword>
<keyword evidence="3 5" id="KW-0378">Hydrolase</keyword>
<dbReference type="GO" id="GO:0005524">
    <property type="term" value="F:ATP binding"/>
    <property type="evidence" value="ECO:0007669"/>
    <property type="project" value="UniProtKB-UniRule"/>
</dbReference>
<dbReference type="InterPro" id="IPR041451">
    <property type="entry name" value="RecD2_SH13"/>
</dbReference>
<dbReference type="Gene3D" id="2.30.30.940">
    <property type="match status" value="1"/>
</dbReference>
<comment type="catalytic activity">
    <reaction evidence="3">
        <text>ATP + H2O = ADP + phosphate + H(+)</text>
        <dbReference type="Rhea" id="RHEA:13065"/>
        <dbReference type="ChEBI" id="CHEBI:15377"/>
        <dbReference type="ChEBI" id="CHEBI:15378"/>
        <dbReference type="ChEBI" id="CHEBI:30616"/>
        <dbReference type="ChEBI" id="CHEBI:43474"/>
        <dbReference type="ChEBI" id="CHEBI:456216"/>
        <dbReference type="EC" id="5.6.2.3"/>
    </reaction>
</comment>
<dbReference type="NCBIfam" id="TIGR01448">
    <property type="entry name" value="recD_rel"/>
    <property type="match status" value="1"/>
</dbReference>
<dbReference type="Pfam" id="PF18335">
    <property type="entry name" value="SH3_13"/>
    <property type="match status" value="1"/>
</dbReference>
<evidence type="ECO:0000313" key="6">
    <source>
        <dbReference type="Proteomes" id="UP000009229"/>
    </source>
</evidence>
<keyword evidence="3" id="KW-0413">Isomerase</keyword>
<reference evidence="6" key="1">
    <citation type="submission" date="2011-05" db="EMBL/GenBank/DDBJ databases">
        <title>Complete sequence of Desulfotomaculum kuznetsovii DSM 6115.</title>
        <authorList>
            <person name="Lucas S."/>
            <person name="Han J."/>
            <person name="Lapidus A."/>
            <person name="Cheng J.-F."/>
            <person name="Goodwin L."/>
            <person name="Pitluck S."/>
            <person name="Peters L."/>
            <person name="Mikhailova N."/>
            <person name="Lu M."/>
            <person name="Saunders E."/>
            <person name="Han C."/>
            <person name="Tapia R."/>
            <person name="Land M."/>
            <person name="Hauser L."/>
            <person name="Kyrpides N."/>
            <person name="Ivanova N."/>
            <person name="Pagani I."/>
            <person name="Nazina T."/>
            <person name="Ivanova A."/>
            <person name="Parshina S."/>
            <person name="Kuever J."/>
            <person name="Muyzer G."/>
            <person name="Plugge C."/>
            <person name="Stams A."/>
            <person name="Woyke T."/>
        </authorList>
    </citation>
    <scope>NUCLEOTIDE SEQUENCE [LARGE SCALE GENOMIC DNA]</scope>
    <source>
        <strain evidence="6">DSM 6115 / VKM B-1805 / 17</strain>
    </source>
</reference>
<comment type="similarity">
    <text evidence="3">Belongs to the RecD family. RecD2 subfamily.</text>
</comment>
<dbReference type="Pfam" id="PF13538">
    <property type="entry name" value="UvrD_C_2"/>
    <property type="match status" value="1"/>
</dbReference>
<accession>A0AAU8PNR3</accession>
<dbReference type="SUPFAM" id="SSF52540">
    <property type="entry name" value="P-loop containing nucleoside triphosphate hydrolases"/>
    <property type="match status" value="2"/>
</dbReference>
<dbReference type="CDD" id="cd17933">
    <property type="entry name" value="DEXSc_RecD-like"/>
    <property type="match status" value="1"/>
</dbReference>
<dbReference type="AlphaFoldDB" id="A0AAU8PNR3"/>
<dbReference type="InterPro" id="IPR050534">
    <property type="entry name" value="Coronavir_polyprotein_1ab"/>
</dbReference>
<keyword evidence="3" id="KW-0238">DNA-binding</keyword>
<protein>
    <recommendedName>
        <fullName evidence="3">ATP-dependent RecD2 DNA helicase</fullName>
        <ecNumber evidence="3">5.6.2.3</ecNumber>
    </recommendedName>
    <alternativeName>
        <fullName evidence="3">DNA 5'-3' helicase subunit RecD2</fullName>
    </alternativeName>
</protein>
<dbReference type="InterPro" id="IPR027785">
    <property type="entry name" value="UvrD-like_helicase_C"/>
</dbReference>
<dbReference type="Proteomes" id="UP000009229">
    <property type="component" value="Chromosome"/>
</dbReference>
<proteinExistence type="inferred from homology"/>
<gene>
    <name evidence="3" type="primary">recD2</name>
    <name evidence="5" type="ordered locus">Desku_0728</name>
</gene>